<dbReference type="EMBL" id="WSEK01000004">
    <property type="protein sequence ID" value="MVQ48286.1"/>
    <property type="molecule type" value="Genomic_DNA"/>
</dbReference>
<dbReference type="GO" id="GO:0016403">
    <property type="term" value="F:dimethylargininase activity"/>
    <property type="evidence" value="ECO:0007669"/>
    <property type="project" value="TreeGrafter"/>
</dbReference>
<evidence type="ECO:0000313" key="5">
    <source>
        <dbReference type="Proteomes" id="UP000473525"/>
    </source>
</evidence>
<dbReference type="Gene3D" id="3.75.10.10">
    <property type="entry name" value="L-arginine/glycine Amidinotransferase, Chain A"/>
    <property type="match status" value="1"/>
</dbReference>
<evidence type="ECO:0000256" key="2">
    <source>
        <dbReference type="ARBA" id="ARBA00022801"/>
    </source>
</evidence>
<sequence length="258" mass="27578">MKRVLVRRPGPHLADGLVTHIERSPVDVDLARHQWERYVAALLSEGWEIIEVEPAEDCPDAVFVEDTVVVLGDLAVISRPGADERKPETAGTEAALAGLGYRIARIEAPGTLDGGDVLKHVGPDGTTTVWVGLGGRTNAAGIEQLAAHLAPLGAEVVTVPTTRVLHLKSAVTALPDGTVVGHEPLVDDPATWPDFLPVPEEPGAHVVVLDDTTVLMSTSAPRTRELFERRGLRVVAVDISEYEKLEGCVTCLSVRLRG</sequence>
<accession>A0A6L6XNX8</accession>
<dbReference type="Pfam" id="PF02274">
    <property type="entry name" value="ADI"/>
    <property type="match status" value="1"/>
</dbReference>
<dbReference type="NCBIfam" id="NF045660">
    <property type="entry name" value="DiMthArgaseDdahStm"/>
    <property type="match status" value="1"/>
</dbReference>
<evidence type="ECO:0000256" key="3">
    <source>
        <dbReference type="PIRSR" id="PIRSR633199-1"/>
    </source>
</evidence>
<evidence type="ECO:0000256" key="1">
    <source>
        <dbReference type="ARBA" id="ARBA00008532"/>
    </source>
</evidence>
<feature type="active site" description="Nucleophile" evidence="3">
    <location>
        <position position="251"/>
    </location>
</feature>
<protein>
    <submittedName>
        <fullName evidence="4">N(G),N(G)-dimethylarginine dimethylaminohydrolase</fullName>
    </submittedName>
</protein>
<dbReference type="InterPro" id="IPR033199">
    <property type="entry name" value="DDAH-like"/>
</dbReference>
<keyword evidence="5" id="KW-1185">Reference proteome</keyword>
<dbReference type="AlphaFoldDB" id="A0A6L6XNX8"/>
<keyword evidence="2 4" id="KW-0378">Hydrolase</keyword>
<dbReference type="GO" id="GO:0006525">
    <property type="term" value="P:arginine metabolic process"/>
    <property type="evidence" value="ECO:0007669"/>
    <property type="project" value="TreeGrafter"/>
</dbReference>
<dbReference type="RefSeq" id="WP_157340407.1">
    <property type="nucleotide sequence ID" value="NZ_WSEK01000004.1"/>
</dbReference>
<gene>
    <name evidence="4" type="ORF">GON03_03765</name>
</gene>
<feature type="active site" description="Proton donor" evidence="3">
    <location>
        <position position="166"/>
    </location>
</feature>
<dbReference type="PANTHER" id="PTHR12737:SF9">
    <property type="entry name" value="DIMETHYLARGININASE"/>
    <property type="match status" value="1"/>
</dbReference>
<name>A0A6L6XNX8_9ACTN</name>
<dbReference type="GO" id="GO:0000052">
    <property type="term" value="P:citrulline metabolic process"/>
    <property type="evidence" value="ECO:0007669"/>
    <property type="project" value="TreeGrafter"/>
</dbReference>
<dbReference type="GO" id="GO:0045429">
    <property type="term" value="P:positive regulation of nitric oxide biosynthetic process"/>
    <property type="evidence" value="ECO:0007669"/>
    <property type="project" value="TreeGrafter"/>
</dbReference>
<organism evidence="4 5">
    <name type="scientific">Nocardioides agri</name>
    <dbReference type="NCBI Taxonomy" id="2682843"/>
    <lineage>
        <taxon>Bacteria</taxon>
        <taxon>Bacillati</taxon>
        <taxon>Actinomycetota</taxon>
        <taxon>Actinomycetes</taxon>
        <taxon>Propionibacteriales</taxon>
        <taxon>Nocardioidaceae</taxon>
        <taxon>Nocardioides</taxon>
    </lineage>
</organism>
<evidence type="ECO:0000313" key="4">
    <source>
        <dbReference type="EMBL" id="MVQ48286.1"/>
    </source>
</evidence>
<dbReference type="SUPFAM" id="SSF55909">
    <property type="entry name" value="Pentein"/>
    <property type="match status" value="1"/>
</dbReference>
<dbReference type="GO" id="GO:0016597">
    <property type="term" value="F:amino acid binding"/>
    <property type="evidence" value="ECO:0007669"/>
    <property type="project" value="TreeGrafter"/>
</dbReference>
<reference evidence="4 5" key="1">
    <citation type="submission" date="2019-12" db="EMBL/GenBank/DDBJ databases">
        <authorList>
            <person name="Huq M.A."/>
        </authorList>
    </citation>
    <scope>NUCLEOTIDE SEQUENCE [LARGE SCALE GENOMIC DNA]</scope>
    <source>
        <strain evidence="4 5">MAH-18</strain>
    </source>
</reference>
<proteinExistence type="inferred from homology"/>
<dbReference type="Proteomes" id="UP000473525">
    <property type="component" value="Unassembled WGS sequence"/>
</dbReference>
<dbReference type="PANTHER" id="PTHR12737">
    <property type="entry name" value="DIMETHYLARGININE DIMETHYLAMINOHYDROLASE"/>
    <property type="match status" value="1"/>
</dbReference>
<comment type="similarity">
    <text evidence="1">Belongs to the DDAH family.</text>
</comment>
<comment type="caution">
    <text evidence="4">The sequence shown here is derived from an EMBL/GenBank/DDBJ whole genome shotgun (WGS) entry which is preliminary data.</text>
</comment>